<organism evidence="2 3">
    <name type="scientific">Daphnia pulex</name>
    <name type="common">Water flea</name>
    <dbReference type="NCBI Taxonomy" id="6669"/>
    <lineage>
        <taxon>Eukaryota</taxon>
        <taxon>Metazoa</taxon>
        <taxon>Ecdysozoa</taxon>
        <taxon>Arthropoda</taxon>
        <taxon>Crustacea</taxon>
        <taxon>Branchiopoda</taxon>
        <taxon>Diplostraca</taxon>
        <taxon>Cladocera</taxon>
        <taxon>Anomopoda</taxon>
        <taxon>Daphniidae</taxon>
        <taxon>Daphnia</taxon>
    </lineage>
</organism>
<feature type="region of interest" description="Disordered" evidence="1">
    <location>
        <begin position="1"/>
        <end position="58"/>
    </location>
</feature>
<name>E9GPJ5_DAPPU</name>
<protein>
    <submittedName>
        <fullName evidence="2">Uncharacterized protein</fullName>
    </submittedName>
</protein>
<dbReference type="AlphaFoldDB" id="E9GPJ5"/>
<sequence length="184" mass="20483">MTREVSFRIPSGRSASVGGSRPAVRNWLGCSSRQEEEGTPAVSRQSAPSGLTRGEPPTFDYKGVNTSVTVYFEAADVHSILIVCGNVINYKNIKTKTLMRQKGHLALKIARLFQWSTGRKTINIPSVLGITKNKYLVQFFGTERKKVILSEKMSRHLKLFQDDKGWCNGRGHQGSVSHVKMDSL</sequence>
<dbReference type="Proteomes" id="UP000000305">
    <property type="component" value="Unassembled WGS sequence"/>
</dbReference>
<evidence type="ECO:0000313" key="3">
    <source>
        <dbReference type="Proteomes" id="UP000000305"/>
    </source>
</evidence>
<dbReference type="KEGG" id="dpx:DAPPUDRAFT_105120"/>
<evidence type="ECO:0000256" key="1">
    <source>
        <dbReference type="SAM" id="MobiDB-lite"/>
    </source>
</evidence>
<accession>E9GPJ5</accession>
<dbReference type="InParanoid" id="E9GPJ5"/>
<gene>
    <name evidence="2" type="ORF">DAPPUDRAFT_105120</name>
</gene>
<keyword evidence="3" id="KW-1185">Reference proteome</keyword>
<reference evidence="2 3" key="1">
    <citation type="journal article" date="2011" name="Science">
        <title>The ecoresponsive genome of Daphnia pulex.</title>
        <authorList>
            <person name="Colbourne J.K."/>
            <person name="Pfrender M.E."/>
            <person name="Gilbert D."/>
            <person name="Thomas W.K."/>
            <person name="Tucker A."/>
            <person name="Oakley T.H."/>
            <person name="Tokishita S."/>
            <person name="Aerts A."/>
            <person name="Arnold G.J."/>
            <person name="Basu M.K."/>
            <person name="Bauer D.J."/>
            <person name="Caceres C.E."/>
            <person name="Carmel L."/>
            <person name="Casola C."/>
            <person name="Choi J.H."/>
            <person name="Detter J.C."/>
            <person name="Dong Q."/>
            <person name="Dusheyko S."/>
            <person name="Eads B.D."/>
            <person name="Frohlich T."/>
            <person name="Geiler-Samerotte K.A."/>
            <person name="Gerlach D."/>
            <person name="Hatcher P."/>
            <person name="Jogdeo S."/>
            <person name="Krijgsveld J."/>
            <person name="Kriventseva E.V."/>
            <person name="Kultz D."/>
            <person name="Laforsch C."/>
            <person name="Lindquist E."/>
            <person name="Lopez J."/>
            <person name="Manak J.R."/>
            <person name="Muller J."/>
            <person name="Pangilinan J."/>
            <person name="Patwardhan R.P."/>
            <person name="Pitluck S."/>
            <person name="Pritham E.J."/>
            <person name="Rechtsteiner A."/>
            <person name="Rho M."/>
            <person name="Rogozin I.B."/>
            <person name="Sakarya O."/>
            <person name="Salamov A."/>
            <person name="Schaack S."/>
            <person name="Shapiro H."/>
            <person name="Shiga Y."/>
            <person name="Skalitzky C."/>
            <person name="Smith Z."/>
            <person name="Souvorov A."/>
            <person name="Sung W."/>
            <person name="Tang Z."/>
            <person name="Tsuchiya D."/>
            <person name="Tu H."/>
            <person name="Vos H."/>
            <person name="Wang M."/>
            <person name="Wolf Y.I."/>
            <person name="Yamagata H."/>
            <person name="Yamada T."/>
            <person name="Ye Y."/>
            <person name="Shaw J.R."/>
            <person name="Andrews J."/>
            <person name="Crease T.J."/>
            <person name="Tang H."/>
            <person name="Lucas S.M."/>
            <person name="Robertson H.M."/>
            <person name="Bork P."/>
            <person name="Koonin E.V."/>
            <person name="Zdobnov E.M."/>
            <person name="Grigoriev I.V."/>
            <person name="Lynch M."/>
            <person name="Boore J.L."/>
        </authorList>
    </citation>
    <scope>NUCLEOTIDE SEQUENCE [LARGE SCALE GENOMIC DNA]</scope>
</reference>
<proteinExistence type="predicted"/>
<dbReference type="HOGENOM" id="CLU_1469673_0_0_1"/>
<evidence type="ECO:0000313" key="2">
    <source>
        <dbReference type="EMBL" id="EFX78648.1"/>
    </source>
</evidence>
<dbReference type="EMBL" id="GL732556">
    <property type="protein sequence ID" value="EFX78648.1"/>
    <property type="molecule type" value="Genomic_DNA"/>
</dbReference>